<evidence type="ECO:0000256" key="1">
    <source>
        <dbReference type="SAM" id="MobiDB-lite"/>
    </source>
</evidence>
<feature type="compositionally biased region" description="Polar residues" evidence="1">
    <location>
        <begin position="184"/>
        <end position="193"/>
    </location>
</feature>
<protein>
    <submittedName>
        <fullName evidence="2">Uncharacterized protein</fullName>
    </submittedName>
</protein>
<organism evidence="2 3">
    <name type="scientific">Perkinsus olseni</name>
    <name type="common">Perkinsus atlanticus</name>
    <dbReference type="NCBI Taxonomy" id="32597"/>
    <lineage>
        <taxon>Eukaryota</taxon>
        <taxon>Sar</taxon>
        <taxon>Alveolata</taxon>
        <taxon>Perkinsozoa</taxon>
        <taxon>Perkinsea</taxon>
        <taxon>Perkinsida</taxon>
        <taxon>Perkinsidae</taxon>
        <taxon>Perkinsus</taxon>
    </lineage>
</organism>
<proteinExistence type="predicted"/>
<feature type="compositionally biased region" description="Basic residues" evidence="1">
    <location>
        <begin position="1"/>
        <end position="13"/>
    </location>
</feature>
<name>A0A7J6UPW4_PEROL</name>
<gene>
    <name evidence="2" type="ORF">FOZ63_013052</name>
</gene>
<dbReference type="EMBL" id="JABANO010000450">
    <property type="protein sequence ID" value="KAF4759207.1"/>
    <property type="molecule type" value="Genomic_DNA"/>
</dbReference>
<dbReference type="Proteomes" id="UP000553632">
    <property type="component" value="Unassembled WGS sequence"/>
</dbReference>
<reference evidence="2 3" key="1">
    <citation type="submission" date="2020-04" db="EMBL/GenBank/DDBJ databases">
        <title>Perkinsus olseni comparative genomics.</title>
        <authorList>
            <person name="Bogema D.R."/>
        </authorList>
    </citation>
    <scope>NUCLEOTIDE SEQUENCE [LARGE SCALE GENOMIC DNA]</scope>
    <source>
        <strain evidence="2 3">ATCC PRA-207</strain>
    </source>
</reference>
<sequence>AKAKGKGKARAKAAPKSSASTRQARARGSRTSPSASSVSSFMPPPSSSVVPPTQLNAASRSRSSSSAALPLSPAPSPSTSDHSTLSPNLLRHFSAVAEEGRGRYNAASSDSASDATGPKTPPTRLVQHGVPLPVIPEGRRLPLMSSEEISPTPRPATPSVESLEVAIPRLLSATGSATSEESENVSGEQSSSFDVRDEPSSSSKEQGAVHIGPQSLPAAAATDREAIEEIHPSDFVFLDIPWEDRAGDR</sequence>
<feature type="compositionally biased region" description="Low complexity" evidence="1">
    <location>
        <begin position="32"/>
        <end position="71"/>
    </location>
</feature>
<evidence type="ECO:0000313" key="3">
    <source>
        <dbReference type="Proteomes" id="UP000553632"/>
    </source>
</evidence>
<comment type="caution">
    <text evidence="2">The sequence shown here is derived from an EMBL/GenBank/DDBJ whole genome shotgun (WGS) entry which is preliminary data.</text>
</comment>
<feature type="non-terminal residue" evidence="2">
    <location>
        <position position="249"/>
    </location>
</feature>
<accession>A0A7J6UPW4</accession>
<feature type="non-terminal residue" evidence="2">
    <location>
        <position position="1"/>
    </location>
</feature>
<feature type="region of interest" description="Disordered" evidence="1">
    <location>
        <begin position="1"/>
        <end position="222"/>
    </location>
</feature>
<evidence type="ECO:0000313" key="2">
    <source>
        <dbReference type="EMBL" id="KAF4759207.1"/>
    </source>
</evidence>
<dbReference type="AlphaFoldDB" id="A0A7J6UPW4"/>
<feature type="compositionally biased region" description="Low complexity" evidence="1">
    <location>
        <begin position="106"/>
        <end position="115"/>
    </location>
</feature>
<keyword evidence="3" id="KW-1185">Reference proteome</keyword>